<proteinExistence type="predicted"/>
<evidence type="ECO:0000313" key="5">
    <source>
        <dbReference type="Proteomes" id="UP000014500"/>
    </source>
</evidence>
<feature type="domain" description="HTH CENPB-type" evidence="3">
    <location>
        <begin position="1"/>
        <end position="72"/>
    </location>
</feature>
<sequence length="139" mass="15907">MKLIKRDNDGTILNELVYKFITLLNNVKAPILGPIIKAKASIIAEELGFEDFKASNGWFDKFKVRFHLNHYLCGWDKGLLSRPRRVPLRMGQRAFVPYKEGPSVDGTPLRTGQSMAGPEVSRPRKFYCTVEYMLNSQEN</sequence>
<comment type="subcellular location">
    <subcellularLocation>
        <location evidence="1">Nucleus</location>
    </subcellularLocation>
</comment>
<dbReference type="PROSITE" id="PS51253">
    <property type="entry name" value="HTH_CENPB"/>
    <property type="match status" value="1"/>
</dbReference>
<evidence type="ECO:0000256" key="1">
    <source>
        <dbReference type="ARBA" id="ARBA00004123"/>
    </source>
</evidence>
<dbReference type="InterPro" id="IPR006600">
    <property type="entry name" value="HTH_CenpB_DNA-bd_dom"/>
</dbReference>
<dbReference type="STRING" id="126957.T1IJK6"/>
<evidence type="ECO:0000259" key="3">
    <source>
        <dbReference type="PROSITE" id="PS51253"/>
    </source>
</evidence>
<accession>T1IJK6</accession>
<dbReference type="SUPFAM" id="SSF46689">
    <property type="entry name" value="Homeodomain-like"/>
    <property type="match status" value="1"/>
</dbReference>
<dbReference type="SMART" id="SM00674">
    <property type="entry name" value="CENPB"/>
    <property type="match status" value="1"/>
</dbReference>
<dbReference type="EMBL" id="JH430313">
    <property type="status" value="NOT_ANNOTATED_CDS"/>
    <property type="molecule type" value="Genomic_DNA"/>
</dbReference>
<dbReference type="Proteomes" id="UP000014500">
    <property type="component" value="Unassembled WGS sequence"/>
</dbReference>
<keyword evidence="2" id="KW-0238">DNA-binding</keyword>
<dbReference type="InterPro" id="IPR009057">
    <property type="entry name" value="Homeodomain-like_sf"/>
</dbReference>
<dbReference type="GO" id="GO:0003677">
    <property type="term" value="F:DNA binding"/>
    <property type="evidence" value="ECO:0007669"/>
    <property type="project" value="UniProtKB-KW"/>
</dbReference>
<reference evidence="5" key="1">
    <citation type="submission" date="2011-05" db="EMBL/GenBank/DDBJ databases">
        <authorList>
            <person name="Richards S.R."/>
            <person name="Qu J."/>
            <person name="Jiang H."/>
            <person name="Jhangiani S.N."/>
            <person name="Agravi P."/>
            <person name="Goodspeed R."/>
            <person name="Gross S."/>
            <person name="Mandapat C."/>
            <person name="Jackson L."/>
            <person name="Mathew T."/>
            <person name="Pu L."/>
            <person name="Thornton R."/>
            <person name="Saada N."/>
            <person name="Wilczek-Boney K.B."/>
            <person name="Lee S."/>
            <person name="Kovar C."/>
            <person name="Wu Y."/>
            <person name="Scherer S.E."/>
            <person name="Worley K.C."/>
            <person name="Muzny D.M."/>
            <person name="Gibbs R."/>
        </authorList>
    </citation>
    <scope>NUCLEOTIDE SEQUENCE</scope>
    <source>
        <strain evidence="5">Brora</strain>
    </source>
</reference>
<dbReference type="Gene3D" id="1.10.10.60">
    <property type="entry name" value="Homeodomain-like"/>
    <property type="match status" value="1"/>
</dbReference>
<evidence type="ECO:0000256" key="2">
    <source>
        <dbReference type="ARBA" id="ARBA00023125"/>
    </source>
</evidence>
<dbReference type="HOGENOM" id="CLU_1847618_0_0_1"/>
<organism evidence="4 5">
    <name type="scientific">Strigamia maritima</name>
    <name type="common">European centipede</name>
    <name type="synonym">Geophilus maritimus</name>
    <dbReference type="NCBI Taxonomy" id="126957"/>
    <lineage>
        <taxon>Eukaryota</taxon>
        <taxon>Metazoa</taxon>
        <taxon>Ecdysozoa</taxon>
        <taxon>Arthropoda</taxon>
        <taxon>Myriapoda</taxon>
        <taxon>Chilopoda</taxon>
        <taxon>Pleurostigmophora</taxon>
        <taxon>Geophilomorpha</taxon>
        <taxon>Linotaeniidae</taxon>
        <taxon>Strigamia</taxon>
    </lineage>
</organism>
<keyword evidence="5" id="KW-1185">Reference proteome</keyword>
<evidence type="ECO:0000313" key="4">
    <source>
        <dbReference type="EnsemblMetazoa" id="SMAR001076-PA"/>
    </source>
</evidence>
<dbReference type="Pfam" id="PF03221">
    <property type="entry name" value="HTH_Tnp_Tc5"/>
    <property type="match status" value="1"/>
</dbReference>
<name>T1IJK6_STRMM</name>
<dbReference type="GO" id="GO:0005634">
    <property type="term" value="C:nucleus"/>
    <property type="evidence" value="ECO:0007669"/>
    <property type="project" value="UniProtKB-SubCell"/>
</dbReference>
<dbReference type="AlphaFoldDB" id="T1IJK6"/>
<dbReference type="EnsemblMetazoa" id="SMAR001076-RA">
    <property type="protein sequence ID" value="SMAR001076-PA"/>
    <property type="gene ID" value="SMAR001076"/>
</dbReference>
<protein>
    <recommendedName>
        <fullName evidence="3">HTH CENPB-type domain-containing protein</fullName>
    </recommendedName>
</protein>
<reference evidence="4" key="2">
    <citation type="submission" date="2015-02" db="UniProtKB">
        <authorList>
            <consortium name="EnsemblMetazoa"/>
        </authorList>
    </citation>
    <scope>IDENTIFICATION</scope>
</reference>